<dbReference type="PROSITE" id="PS51257">
    <property type="entry name" value="PROKAR_LIPOPROTEIN"/>
    <property type="match status" value="1"/>
</dbReference>
<protein>
    <recommendedName>
        <fullName evidence="3">DUF4595 domain-containing protein</fullName>
    </recommendedName>
</protein>
<name>A0A511YF40_9FLAO</name>
<reference evidence="1 2" key="1">
    <citation type="submission" date="2019-07" db="EMBL/GenBank/DDBJ databases">
        <title>Whole genome shotgun sequence of Chryseobacterium lathyri NBRC 105250.</title>
        <authorList>
            <person name="Hosoyama A."/>
            <person name="Uohara A."/>
            <person name="Ohji S."/>
            <person name="Ichikawa N."/>
        </authorList>
    </citation>
    <scope>NUCLEOTIDE SEQUENCE [LARGE SCALE GENOMIC DNA]</scope>
    <source>
        <strain evidence="1 2">NBRC 105250</strain>
    </source>
</reference>
<evidence type="ECO:0000313" key="1">
    <source>
        <dbReference type="EMBL" id="GEN73793.1"/>
    </source>
</evidence>
<proteinExistence type="predicted"/>
<dbReference type="EMBL" id="BJYI01000020">
    <property type="protein sequence ID" value="GEN73793.1"/>
    <property type="molecule type" value="Genomic_DNA"/>
</dbReference>
<accession>A0A511YF40</accession>
<dbReference type="RefSeq" id="WP_111960667.1">
    <property type="nucleotide sequence ID" value="NZ_BJYI01000020.1"/>
</dbReference>
<sequence length="267" mass="30262">MKKYLFLGLMGSATIFTSCSSDDNEITNDPSEKKLLLSKVTTIYYDNPSNPETTVSTFEYNSQGELIKMLSGGRSSVFEYSNGKPTKVNYYTATQTLEYYAVFNYNGDQLVDIKAIYTNPDFNRKSTYTYNSNGKLVSSTLCQSEDCSNPSTSTYAYNGDNISVETSTIGGTISSAYKRELSYDDKLSPFTNTNKYMRIMMERAYSLSKNNYTAEKISYRNSDGSWTQNQNITYTIQYNNAQLPIQVVGKEANGNNYVQYNYEYITQ</sequence>
<evidence type="ECO:0000313" key="2">
    <source>
        <dbReference type="Proteomes" id="UP000321150"/>
    </source>
</evidence>
<dbReference type="OrthoDB" id="1273664at2"/>
<organism evidence="1 2">
    <name type="scientific">Chryseobacterium lathyri</name>
    <dbReference type="NCBI Taxonomy" id="395933"/>
    <lineage>
        <taxon>Bacteria</taxon>
        <taxon>Pseudomonadati</taxon>
        <taxon>Bacteroidota</taxon>
        <taxon>Flavobacteriia</taxon>
        <taxon>Flavobacteriales</taxon>
        <taxon>Weeksellaceae</taxon>
        <taxon>Chryseobacterium group</taxon>
        <taxon>Chryseobacterium</taxon>
    </lineage>
</organism>
<evidence type="ECO:0008006" key="3">
    <source>
        <dbReference type="Google" id="ProtNLM"/>
    </source>
</evidence>
<gene>
    <name evidence="1" type="ORF">CLA01_38650</name>
</gene>
<dbReference type="Proteomes" id="UP000321150">
    <property type="component" value="Unassembled WGS sequence"/>
</dbReference>
<dbReference type="AlphaFoldDB" id="A0A511YF40"/>
<comment type="caution">
    <text evidence="1">The sequence shown here is derived from an EMBL/GenBank/DDBJ whole genome shotgun (WGS) entry which is preliminary data.</text>
</comment>